<gene>
    <name evidence="1" type="ORF">BT96DRAFT_265600</name>
</gene>
<protein>
    <submittedName>
        <fullName evidence="1">Uncharacterized protein</fullName>
    </submittedName>
</protein>
<dbReference type="OrthoDB" id="2954128at2759"/>
<keyword evidence="2" id="KW-1185">Reference proteome</keyword>
<dbReference type="AlphaFoldDB" id="A0A6A4H660"/>
<evidence type="ECO:0000313" key="2">
    <source>
        <dbReference type="Proteomes" id="UP000799118"/>
    </source>
</evidence>
<dbReference type="EMBL" id="ML769591">
    <property type="protein sequence ID" value="KAE9392637.1"/>
    <property type="molecule type" value="Genomic_DNA"/>
</dbReference>
<evidence type="ECO:0000313" key="1">
    <source>
        <dbReference type="EMBL" id="KAE9392637.1"/>
    </source>
</evidence>
<sequence>MMRSSVLPFIPVIEPFLDKACNEGLDNTAWIRSFAITRAGPGSAVTDWYVSGMHLCIREWSAQLLHLVCSLFPQISTLTINTGYTLALSCPFDELVDSLRRFFALQVVTFVAPNNLLNIGNELDADKLEAVIIEYTSRISQQVSSIEAFFIERFQNNCDWYLQGWLTVQRGVAEICTVGTLEQKEAPSRKCGIIRGTEICYPTRPPPIHPNSPFYI</sequence>
<dbReference type="Proteomes" id="UP000799118">
    <property type="component" value="Unassembled WGS sequence"/>
</dbReference>
<name>A0A6A4H660_9AGAR</name>
<reference evidence="1" key="1">
    <citation type="journal article" date="2019" name="Environ. Microbiol.">
        <title>Fungal ecological strategies reflected in gene transcription - a case study of two litter decomposers.</title>
        <authorList>
            <person name="Barbi F."/>
            <person name="Kohler A."/>
            <person name="Barry K."/>
            <person name="Baskaran P."/>
            <person name="Daum C."/>
            <person name="Fauchery L."/>
            <person name="Ihrmark K."/>
            <person name="Kuo A."/>
            <person name="LaButti K."/>
            <person name="Lipzen A."/>
            <person name="Morin E."/>
            <person name="Grigoriev I.V."/>
            <person name="Henrissat B."/>
            <person name="Lindahl B."/>
            <person name="Martin F."/>
        </authorList>
    </citation>
    <scope>NUCLEOTIDE SEQUENCE</scope>
    <source>
        <strain evidence="1">JB14</strain>
    </source>
</reference>
<organism evidence="1 2">
    <name type="scientific">Gymnopus androsaceus JB14</name>
    <dbReference type="NCBI Taxonomy" id="1447944"/>
    <lineage>
        <taxon>Eukaryota</taxon>
        <taxon>Fungi</taxon>
        <taxon>Dikarya</taxon>
        <taxon>Basidiomycota</taxon>
        <taxon>Agaricomycotina</taxon>
        <taxon>Agaricomycetes</taxon>
        <taxon>Agaricomycetidae</taxon>
        <taxon>Agaricales</taxon>
        <taxon>Marasmiineae</taxon>
        <taxon>Omphalotaceae</taxon>
        <taxon>Gymnopus</taxon>
    </lineage>
</organism>
<accession>A0A6A4H660</accession>
<proteinExistence type="predicted"/>